<dbReference type="Pfam" id="PF00445">
    <property type="entry name" value="Ribonuclease_T2"/>
    <property type="match status" value="1"/>
</dbReference>
<dbReference type="GO" id="GO:0003723">
    <property type="term" value="F:RNA binding"/>
    <property type="evidence" value="ECO:0007669"/>
    <property type="project" value="InterPro"/>
</dbReference>
<dbReference type="Proteomes" id="UP000078046">
    <property type="component" value="Unassembled WGS sequence"/>
</dbReference>
<dbReference type="Gene3D" id="3.90.730.10">
    <property type="entry name" value="Ribonuclease T2-like"/>
    <property type="match status" value="1"/>
</dbReference>
<dbReference type="OrthoDB" id="435754at2759"/>
<dbReference type="EMBL" id="LWCA01001227">
    <property type="protein sequence ID" value="OAF65594.1"/>
    <property type="molecule type" value="Genomic_DNA"/>
</dbReference>
<proteinExistence type="inferred from homology"/>
<comment type="similarity">
    <text evidence="1 2">Belongs to the RNase T2 family.</text>
</comment>
<keyword evidence="4" id="KW-1185">Reference proteome</keyword>
<evidence type="ECO:0000256" key="1">
    <source>
        <dbReference type="ARBA" id="ARBA00007469"/>
    </source>
</evidence>
<evidence type="ECO:0000313" key="3">
    <source>
        <dbReference type="EMBL" id="OAF65594.1"/>
    </source>
</evidence>
<name>A0A177AWL6_9BILA</name>
<protein>
    <submittedName>
        <fullName evidence="3">Uncharacterized protein</fullName>
    </submittedName>
</protein>
<gene>
    <name evidence="3" type="ORF">A3Q56_06659</name>
</gene>
<sequence>MHKYFAFSIGLYKDLNVLGKLNSAGITPKCTSTYTIIQLTAALPSNAVLLCQKLQGKDYLIGIQFCVKLNLSLTCQMDTSTIKNLCTAPNIYFADKKC</sequence>
<reference evidence="3 4" key="1">
    <citation type="submission" date="2016-04" db="EMBL/GenBank/DDBJ databases">
        <title>The genome of Intoshia linei affirms orthonectids as highly simplified spiralians.</title>
        <authorList>
            <person name="Mikhailov K.V."/>
            <person name="Slusarev G.S."/>
            <person name="Nikitin M.A."/>
            <person name="Logacheva M.D."/>
            <person name="Penin A."/>
            <person name="Aleoshin V."/>
            <person name="Panchin Y.V."/>
        </authorList>
    </citation>
    <scope>NUCLEOTIDE SEQUENCE [LARGE SCALE GENOMIC DNA]</scope>
    <source>
        <strain evidence="3">Intl2013</strain>
        <tissue evidence="3">Whole animal</tissue>
    </source>
</reference>
<accession>A0A177AWL6</accession>
<dbReference type="InterPro" id="IPR036430">
    <property type="entry name" value="RNase_T2-like_sf"/>
</dbReference>
<dbReference type="SUPFAM" id="SSF55895">
    <property type="entry name" value="Ribonuclease Rh-like"/>
    <property type="match status" value="1"/>
</dbReference>
<evidence type="ECO:0000256" key="2">
    <source>
        <dbReference type="RuleBase" id="RU004328"/>
    </source>
</evidence>
<dbReference type="AlphaFoldDB" id="A0A177AWL6"/>
<dbReference type="InterPro" id="IPR001568">
    <property type="entry name" value="RNase_T2-like"/>
</dbReference>
<dbReference type="GO" id="GO:0033897">
    <property type="term" value="F:ribonuclease T2 activity"/>
    <property type="evidence" value="ECO:0007669"/>
    <property type="project" value="InterPro"/>
</dbReference>
<evidence type="ECO:0000313" key="4">
    <source>
        <dbReference type="Proteomes" id="UP000078046"/>
    </source>
</evidence>
<comment type="caution">
    <text evidence="3">The sequence shown here is derived from an EMBL/GenBank/DDBJ whole genome shotgun (WGS) entry which is preliminary data.</text>
</comment>
<organism evidence="3 4">
    <name type="scientific">Intoshia linei</name>
    <dbReference type="NCBI Taxonomy" id="1819745"/>
    <lineage>
        <taxon>Eukaryota</taxon>
        <taxon>Metazoa</taxon>
        <taxon>Spiralia</taxon>
        <taxon>Lophotrochozoa</taxon>
        <taxon>Mesozoa</taxon>
        <taxon>Orthonectida</taxon>
        <taxon>Rhopaluridae</taxon>
        <taxon>Intoshia</taxon>
    </lineage>
</organism>